<dbReference type="Proteomes" id="UP000019678">
    <property type="component" value="Unassembled WGS sequence"/>
</dbReference>
<evidence type="ECO:0000313" key="1">
    <source>
        <dbReference type="EMBL" id="EYF05043.1"/>
    </source>
</evidence>
<accession>A0A017T736</accession>
<keyword evidence="2" id="KW-1185">Reference proteome</keyword>
<organism evidence="1 2">
    <name type="scientific">Chondromyces apiculatus DSM 436</name>
    <dbReference type="NCBI Taxonomy" id="1192034"/>
    <lineage>
        <taxon>Bacteria</taxon>
        <taxon>Pseudomonadati</taxon>
        <taxon>Myxococcota</taxon>
        <taxon>Polyangia</taxon>
        <taxon>Polyangiales</taxon>
        <taxon>Polyangiaceae</taxon>
        <taxon>Chondromyces</taxon>
    </lineage>
</organism>
<protein>
    <submittedName>
        <fullName evidence="1">Uncharacterized protein</fullName>
    </submittedName>
</protein>
<comment type="caution">
    <text evidence="1">The sequence shown here is derived from an EMBL/GenBank/DDBJ whole genome shotgun (WGS) entry which is preliminary data.</text>
</comment>
<proteinExistence type="predicted"/>
<evidence type="ECO:0000313" key="2">
    <source>
        <dbReference type="Proteomes" id="UP000019678"/>
    </source>
</evidence>
<name>A0A017T736_9BACT</name>
<dbReference type="EMBL" id="ASRX01000027">
    <property type="protein sequence ID" value="EYF05043.1"/>
    <property type="molecule type" value="Genomic_DNA"/>
</dbReference>
<gene>
    <name evidence="1" type="ORF">CAP_3633</name>
</gene>
<sequence length="119" mass="12905">MEFVPHRWAVVDDLMISVTLAGPSTDAVWQSFARDIVHHDVTRYIGVALACADVTSVRRKILADALLLKNGRRGCVHVVGDGCGHRASRRAEGARCPREGGDRAAQSADLSAVVRGSWR</sequence>
<dbReference type="STRING" id="1192034.CAP_3633"/>
<reference evidence="1 2" key="1">
    <citation type="submission" date="2013-05" db="EMBL/GenBank/DDBJ databases">
        <title>Genome assembly of Chondromyces apiculatus DSM 436.</title>
        <authorList>
            <person name="Sharma G."/>
            <person name="Khatri I."/>
            <person name="Kaur C."/>
            <person name="Mayilraj S."/>
            <person name="Subramanian S."/>
        </authorList>
    </citation>
    <scope>NUCLEOTIDE SEQUENCE [LARGE SCALE GENOMIC DNA]</scope>
    <source>
        <strain evidence="1 2">DSM 436</strain>
    </source>
</reference>
<dbReference type="AlphaFoldDB" id="A0A017T736"/>